<accession>A0A2D0ACY7</accession>
<dbReference type="CDD" id="cd03080">
    <property type="entry name" value="GST_N_Metaxin_like"/>
    <property type="match status" value="1"/>
</dbReference>
<reference evidence="3 4" key="1">
    <citation type="submission" date="2017-06" db="EMBL/GenBank/DDBJ databases">
        <title>Draft genome of Pseudomonas nitroreducens DF05.</title>
        <authorList>
            <person name="Iyer R."/>
        </authorList>
    </citation>
    <scope>NUCLEOTIDE SEQUENCE [LARGE SCALE GENOMIC DNA]</scope>
    <source>
        <strain evidence="3 4">DF05</strain>
    </source>
</reference>
<evidence type="ECO:0008006" key="5">
    <source>
        <dbReference type="Google" id="ProtNLM"/>
    </source>
</evidence>
<dbReference type="STRING" id="46680.GCA_000807755_03880"/>
<dbReference type="Gene3D" id="1.20.1050.10">
    <property type="match status" value="1"/>
</dbReference>
<dbReference type="InterPro" id="IPR026928">
    <property type="entry name" value="FAX/IsoI-like"/>
</dbReference>
<dbReference type="InterPro" id="IPR036282">
    <property type="entry name" value="Glutathione-S-Trfase_C_sf"/>
</dbReference>
<dbReference type="CDD" id="cd03193">
    <property type="entry name" value="GST_C_Metaxin"/>
    <property type="match status" value="1"/>
</dbReference>
<feature type="domain" description="Metaxin glutathione S-transferase" evidence="1">
    <location>
        <begin position="164"/>
        <end position="226"/>
    </location>
</feature>
<dbReference type="SUPFAM" id="SSF47616">
    <property type="entry name" value="GST C-terminal domain-like"/>
    <property type="match status" value="1"/>
</dbReference>
<dbReference type="AlphaFoldDB" id="A0A2D0ACY7"/>
<dbReference type="SFLD" id="SFLDG01200">
    <property type="entry name" value="SUF1.1"/>
    <property type="match status" value="1"/>
</dbReference>
<gene>
    <name evidence="3" type="ORF">CEG18_18480</name>
</gene>
<evidence type="ECO:0000313" key="3">
    <source>
        <dbReference type="EMBL" id="OWP49547.1"/>
    </source>
</evidence>
<dbReference type="InterPro" id="IPR012336">
    <property type="entry name" value="Thioredoxin-like_fold"/>
</dbReference>
<organism evidence="3 4">
    <name type="scientific">Pseudomonas nitroreducens</name>
    <dbReference type="NCBI Taxonomy" id="46680"/>
    <lineage>
        <taxon>Bacteria</taxon>
        <taxon>Pseudomonadati</taxon>
        <taxon>Pseudomonadota</taxon>
        <taxon>Gammaproteobacteria</taxon>
        <taxon>Pseudomonadales</taxon>
        <taxon>Pseudomonadaceae</taxon>
        <taxon>Pseudomonas</taxon>
    </lineage>
</organism>
<dbReference type="InterPro" id="IPR040079">
    <property type="entry name" value="Glutathione_S-Trfase"/>
</dbReference>
<protein>
    <recommendedName>
        <fullName evidence="5">Glutathione S-transferase family protein</fullName>
    </recommendedName>
</protein>
<dbReference type="PANTHER" id="PTHR12289">
    <property type="entry name" value="METAXIN RELATED"/>
    <property type="match status" value="1"/>
</dbReference>
<proteinExistence type="predicted"/>
<evidence type="ECO:0000259" key="1">
    <source>
        <dbReference type="Pfam" id="PF17171"/>
    </source>
</evidence>
<dbReference type="RefSeq" id="WP_088419549.1">
    <property type="nucleotide sequence ID" value="NZ_NJBA01000006.1"/>
</dbReference>
<dbReference type="InterPro" id="IPR033468">
    <property type="entry name" value="Metaxin_GST"/>
</dbReference>
<dbReference type="Proteomes" id="UP000198145">
    <property type="component" value="Unassembled WGS sequence"/>
</dbReference>
<comment type="caution">
    <text evidence="3">The sequence shown here is derived from an EMBL/GenBank/DDBJ whole genome shotgun (WGS) entry which is preliminary data.</text>
</comment>
<name>A0A2D0ACY7_PSENT</name>
<sequence>MITLFQFPPAFNVPNVSPFCLKLETFLRLAGLEYQIKHVMDPRKGPKGKLPFITLDGKAVADTAIIMRTLQQYYEFDLDAGLDARGRGWAVSITRLCDEHLVPLLVYFRWLDEQGFRQVKDVMLRSVPAPLRPLVGAMLQRKIRGDLKGRGLLRHSREELLGFARDDLEALDGMLGDLPYFGGAQPCSADAATYGVLANLVLSTLETPLNDMARSYERLVAYCDRMQARVWAS</sequence>
<dbReference type="SUPFAM" id="SSF52833">
    <property type="entry name" value="Thioredoxin-like"/>
    <property type="match status" value="1"/>
</dbReference>
<dbReference type="PANTHER" id="PTHR12289:SF41">
    <property type="entry name" value="FAILED AXON CONNECTIONS-RELATED"/>
    <property type="match status" value="1"/>
</dbReference>
<dbReference type="SFLD" id="SFLDG01180">
    <property type="entry name" value="SUF1"/>
    <property type="match status" value="1"/>
</dbReference>
<evidence type="ECO:0000313" key="4">
    <source>
        <dbReference type="Proteomes" id="UP000198145"/>
    </source>
</evidence>
<dbReference type="Gene3D" id="3.40.30.10">
    <property type="entry name" value="Glutaredoxin"/>
    <property type="match status" value="1"/>
</dbReference>
<evidence type="ECO:0000259" key="2">
    <source>
        <dbReference type="Pfam" id="PF17172"/>
    </source>
</evidence>
<dbReference type="SFLD" id="SFLDS00019">
    <property type="entry name" value="Glutathione_Transferase_(cytos"/>
    <property type="match status" value="1"/>
</dbReference>
<dbReference type="InterPro" id="IPR036249">
    <property type="entry name" value="Thioredoxin-like_sf"/>
</dbReference>
<dbReference type="InterPro" id="IPR050931">
    <property type="entry name" value="Mito_Protein_Transport_Metaxin"/>
</dbReference>
<dbReference type="GO" id="GO:0005737">
    <property type="term" value="C:cytoplasm"/>
    <property type="evidence" value="ECO:0007669"/>
    <property type="project" value="TreeGrafter"/>
</dbReference>
<dbReference type="EMBL" id="NJBA01000006">
    <property type="protein sequence ID" value="OWP49547.1"/>
    <property type="molecule type" value="Genomic_DNA"/>
</dbReference>
<dbReference type="Pfam" id="PF17171">
    <property type="entry name" value="GST_C_6"/>
    <property type="match status" value="1"/>
</dbReference>
<dbReference type="eggNOG" id="COG0625">
    <property type="taxonomic scope" value="Bacteria"/>
</dbReference>
<dbReference type="Pfam" id="PF17172">
    <property type="entry name" value="GST_N_4"/>
    <property type="match status" value="1"/>
</dbReference>
<feature type="domain" description="Thioredoxin-like fold" evidence="2">
    <location>
        <begin position="18"/>
        <end position="114"/>
    </location>
</feature>